<proteinExistence type="predicted"/>
<gene>
    <name evidence="2" type="ORF">LCGC14_1351130</name>
</gene>
<keyword evidence="1" id="KW-0472">Membrane</keyword>
<dbReference type="EMBL" id="LAZR01008350">
    <property type="protein sequence ID" value="KKM79320.1"/>
    <property type="molecule type" value="Genomic_DNA"/>
</dbReference>
<reference evidence="2" key="1">
    <citation type="journal article" date="2015" name="Nature">
        <title>Complex archaea that bridge the gap between prokaryotes and eukaryotes.</title>
        <authorList>
            <person name="Spang A."/>
            <person name="Saw J.H."/>
            <person name="Jorgensen S.L."/>
            <person name="Zaremba-Niedzwiedzka K."/>
            <person name="Martijn J."/>
            <person name="Lind A.E."/>
            <person name="van Eijk R."/>
            <person name="Schleper C."/>
            <person name="Guy L."/>
            <person name="Ettema T.J."/>
        </authorList>
    </citation>
    <scope>NUCLEOTIDE SEQUENCE</scope>
</reference>
<protein>
    <submittedName>
        <fullName evidence="2">Uncharacterized protein</fullName>
    </submittedName>
</protein>
<sequence>MNSEIIQLAILSITKIAVLLIVAKYLLAAWNTFWITKRK</sequence>
<keyword evidence="1" id="KW-1133">Transmembrane helix</keyword>
<feature type="transmembrane region" description="Helical" evidence="1">
    <location>
        <begin position="6"/>
        <end position="30"/>
    </location>
</feature>
<evidence type="ECO:0000256" key="1">
    <source>
        <dbReference type="SAM" id="Phobius"/>
    </source>
</evidence>
<accession>A0A0F9MRP7</accession>
<evidence type="ECO:0000313" key="2">
    <source>
        <dbReference type="EMBL" id="KKM79320.1"/>
    </source>
</evidence>
<organism evidence="2">
    <name type="scientific">marine sediment metagenome</name>
    <dbReference type="NCBI Taxonomy" id="412755"/>
    <lineage>
        <taxon>unclassified sequences</taxon>
        <taxon>metagenomes</taxon>
        <taxon>ecological metagenomes</taxon>
    </lineage>
</organism>
<comment type="caution">
    <text evidence="2">The sequence shown here is derived from an EMBL/GenBank/DDBJ whole genome shotgun (WGS) entry which is preliminary data.</text>
</comment>
<keyword evidence="1" id="KW-0812">Transmembrane</keyword>
<dbReference type="AlphaFoldDB" id="A0A0F9MRP7"/>
<name>A0A0F9MRP7_9ZZZZ</name>